<dbReference type="InterPro" id="IPR027417">
    <property type="entry name" value="P-loop_NTPase"/>
</dbReference>
<dbReference type="Pfam" id="PF00488">
    <property type="entry name" value="MutS_V"/>
    <property type="match status" value="1"/>
</dbReference>
<evidence type="ECO:0000256" key="4">
    <source>
        <dbReference type="ARBA" id="ARBA00022840"/>
    </source>
</evidence>
<keyword evidence="7" id="KW-0175">Coiled coil</keyword>
<keyword evidence="10" id="KW-1185">Reference proteome</keyword>
<evidence type="ECO:0000313" key="10">
    <source>
        <dbReference type="Proteomes" id="UP000184612"/>
    </source>
</evidence>
<accession>A0A1M7Y715</accession>
<dbReference type="FunFam" id="3.40.50.300:FF:000830">
    <property type="entry name" value="Endonuclease MutS2"/>
    <property type="match status" value="1"/>
</dbReference>
<dbReference type="PANTHER" id="PTHR11361">
    <property type="entry name" value="DNA MISMATCH REPAIR PROTEIN MUTS FAMILY MEMBER"/>
    <property type="match status" value="1"/>
</dbReference>
<keyword evidence="3" id="KW-0378">Hydrolase</keyword>
<dbReference type="InterPro" id="IPR007696">
    <property type="entry name" value="DNA_mismatch_repair_MutS_core"/>
</dbReference>
<proteinExistence type="predicted"/>
<dbReference type="InterPro" id="IPR000432">
    <property type="entry name" value="DNA_mismatch_repair_MutS_C"/>
</dbReference>
<evidence type="ECO:0000313" key="9">
    <source>
        <dbReference type="EMBL" id="SHO48437.1"/>
    </source>
</evidence>
<evidence type="ECO:0000256" key="5">
    <source>
        <dbReference type="ARBA" id="ARBA00022884"/>
    </source>
</evidence>
<name>A0A1M7Y715_9FIRM</name>
<dbReference type="InterPro" id="IPR005747">
    <property type="entry name" value="MutS2"/>
</dbReference>
<dbReference type="SMART" id="SM00533">
    <property type="entry name" value="MUTSd"/>
    <property type="match status" value="1"/>
</dbReference>
<keyword evidence="1" id="KW-0699">rRNA-binding</keyword>
<dbReference type="RefSeq" id="WP_073588561.1">
    <property type="nucleotide sequence ID" value="NZ_FRFD01000005.1"/>
</dbReference>
<dbReference type="GO" id="GO:0140664">
    <property type="term" value="F:ATP-dependent DNA damage sensor activity"/>
    <property type="evidence" value="ECO:0007669"/>
    <property type="project" value="InterPro"/>
</dbReference>
<dbReference type="SMART" id="SM00534">
    <property type="entry name" value="MUTSac"/>
    <property type="match status" value="1"/>
</dbReference>
<feature type="domain" description="DNA mismatch repair proteins mutS family" evidence="8">
    <location>
        <begin position="403"/>
        <end position="419"/>
    </location>
</feature>
<evidence type="ECO:0000259" key="8">
    <source>
        <dbReference type="PROSITE" id="PS00486"/>
    </source>
</evidence>
<evidence type="ECO:0000256" key="1">
    <source>
        <dbReference type="ARBA" id="ARBA00022730"/>
    </source>
</evidence>
<evidence type="ECO:0000256" key="3">
    <source>
        <dbReference type="ARBA" id="ARBA00022801"/>
    </source>
</evidence>
<dbReference type="AlphaFoldDB" id="A0A1M7Y715"/>
<dbReference type="PANTHER" id="PTHR11361:SF90">
    <property type="entry name" value="DNA MISMATCH REPAIR PROTEIN"/>
    <property type="match status" value="1"/>
</dbReference>
<dbReference type="PROSITE" id="PS00486">
    <property type="entry name" value="DNA_MISMATCH_REPAIR_2"/>
    <property type="match status" value="1"/>
</dbReference>
<evidence type="ECO:0000256" key="6">
    <source>
        <dbReference type="ARBA" id="ARBA00023125"/>
    </source>
</evidence>
<keyword evidence="5" id="KW-0694">RNA-binding</keyword>
<keyword evidence="2" id="KW-0547">Nucleotide-binding</keyword>
<evidence type="ECO:0000256" key="7">
    <source>
        <dbReference type="SAM" id="Coils"/>
    </source>
</evidence>
<dbReference type="GO" id="GO:0016887">
    <property type="term" value="F:ATP hydrolysis activity"/>
    <property type="evidence" value="ECO:0007669"/>
    <property type="project" value="InterPro"/>
</dbReference>
<dbReference type="GO" id="GO:0006298">
    <property type="term" value="P:mismatch repair"/>
    <property type="evidence" value="ECO:0007669"/>
    <property type="project" value="InterPro"/>
</dbReference>
<dbReference type="GO" id="GO:0019843">
    <property type="term" value="F:rRNA binding"/>
    <property type="evidence" value="ECO:0007669"/>
    <property type="project" value="UniProtKB-KW"/>
</dbReference>
<dbReference type="InterPro" id="IPR036187">
    <property type="entry name" value="DNA_mismatch_repair_MutS_sf"/>
</dbReference>
<keyword evidence="6" id="KW-0238">DNA-binding</keyword>
<evidence type="ECO:0000256" key="2">
    <source>
        <dbReference type="ARBA" id="ARBA00022741"/>
    </source>
</evidence>
<dbReference type="InterPro" id="IPR045076">
    <property type="entry name" value="MutS"/>
</dbReference>
<dbReference type="OrthoDB" id="9808166at2"/>
<dbReference type="EMBL" id="FRFD01000005">
    <property type="protein sequence ID" value="SHO48437.1"/>
    <property type="molecule type" value="Genomic_DNA"/>
</dbReference>
<dbReference type="Gene3D" id="3.40.50.300">
    <property type="entry name" value="P-loop containing nucleotide triphosphate hydrolases"/>
    <property type="match status" value="1"/>
</dbReference>
<dbReference type="SUPFAM" id="SSF48334">
    <property type="entry name" value="DNA repair protein MutS, domain III"/>
    <property type="match status" value="1"/>
</dbReference>
<protein>
    <submittedName>
        <fullName evidence="9">MutS domain V</fullName>
    </submittedName>
</protein>
<gene>
    <name evidence="9" type="ORF">SAMN02745217_01848</name>
</gene>
<dbReference type="Proteomes" id="UP000184612">
    <property type="component" value="Unassembled WGS sequence"/>
</dbReference>
<dbReference type="SUPFAM" id="SSF52540">
    <property type="entry name" value="P-loop containing nucleoside triphosphate hydrolases"/>
    <property type="match status" value="1"/>
</dbReference>
<dbReference type="GO" id="GO:0004519">
    <property type="term" value="F:endonuclease activity"/>
    <property type="evidence" value="ECO:0007669"/>
    <property type="project" value="InterPro"/>
</dbReference>
<dbReference type="STRING" id="1121345.SAMN02745217_01848"/>
<dbReference type="GO" id="GO:0045910">
    <property type="term" value="P:negative regulation of DNA recombination"/>
    <property type="evidence" value="ECO:0007669"/>
    <property type="project" value="InterPro"/>
</dbReference>
<feature type="coiled-coil region" evidence="7">
    <location>
        <begin position="143"/>
        <end position="177"/>
    </location>
</feature>
<organism evidence="9 10">
    <name type="scientific">Anaerocolumna xylanovorans DSM 12503</name>
    <dbReference type="NCBI Taxonomy" id="1121345"/>
    <lineage>
        <taxon>Bacteria</taxon>
        <taxon>Bacillati</taxon>
        <taxon>Bacillota</taxon>
        <taxon>Clostridia</taxon>
        <taxon>Lachnospirales</taxon>
        <taxon>Lachnospiraceae</taxon>
        <taxon>Anaerocolumna</taxon>
    </lineage>
</organism>
<reference evidence="9 10" key="1">
    <citation type="submission" date="2016-12" db="EMBL/GenBank/DDBJ databases">
        <authorList>
            <person name="Song W.-J."/>
            <person name="Kurnit D.M."/>
        </authorList>
    </citation>
    <scope>NUCLEOTIDE SEQUENCE [LARGE SCALE GENOMIC DNA]</scope>
    <source>
        <strain evidence="9 10">DSM 12503</strain>
    </source>
</reference>
<dbReference type="NCBIfam" id="TIGR01069">
    <property type="entry name" value="mutS2"/>
    <property type="match status" value="1"/>
</dbReference>
<dbReference type="PIRSF" id="PIRSF005814">
    <property type="entry name" value="MutS_YshD"/>
    <property type="match status" value="1"/>
</dbReference>
<dbReference type="GO" id="GO:0030983">
    <property type="term" value="F:mismatched DNA binding"/>
    <property type="evidence" value="ECO:0007669"/>
    <property type="project" value="InterPro"/>
</dbReference>
<dbReference type="GO" id="GO:0005524">
    <property type="term" value="F:ATP binding"/>
    <property type="evidence" value="ECO:0007669"/>
    <property type="project" value="UniProtKB-KW"/>
</dbReference>
<sequence>MFNKTYHTLEFDTIRTMLCERAVSDNAKAKLMMLSPLLSLSEVNLKIKETTEAKAILTALGTPPLPSMKDMDKYLELASIGSMLLPEQLLSVAQFLTATKRLKSYLLKAEFLQTDIAYYGNSFADLTSLTEEINRCLRGNQVENEASRELKGIRRSMEQLQTEIRNKLENLLRSKKEWFSESYVSSRNGHYVLPVKKEYKNQISGSTQDISSTGSTCFIVPNTVLKLEEELSLLKIGEENEVRRILYLLTGMIAEASSDIYLNMQAMETLDILFAKAKLSVDMQGAAPHMNHERRISITGGRHPLLNAKECVPLDFRLGEGIQGVIVTGPNTGGKTVAVKTVGLLSLMAQCGLHVPCIEAELAMNNGIFCDIGDGQSITENLSTFSSHITNIIEILKSSNEESLVLLDELGSGTDPAEGMGIAIAILEELRRKNCLFVATTHYPEVKEYAAKTKGLINARMAFDKESLKPLYHLEIGEAGESCALYIAKRLGMAEGMLARAYKEAYRRNSYESSHQTYGGLSPVSDTASMKEPLADSTPSYSASSVFPKIEAGKKDPVQKKSNAASKYTIGDSVMVYPQKKIGIVFQVADEKGLIGVQLQKKKEFVNHKRLKLISPALELYPPDYDFSIIFDTVTNRKARHKMGKGHQPGLEINYPSIKP</sequence>
<keyword evidence="4" id="KW-0067">ATP-binding</keyword>